<dbReference type="EMBL" id="FNBI01000006">
    <property type="protein sequence ID" value="SDF80856.1"/>
    <property type="molecule type" value="Genomic_DNA"/>
</dbReference>
<protein>
    <recommendedName>
        <fullName evidence="2">histidine kinase</fullName>
        <ecNumber evidence="2">2.7.13.3</ecNumber>
    </recommendedName>
</protein>
<keyword evidence="4" id="KW-0808">Transferase</keyword>
<dbReference type="OrthoDB" id="7297573at2"/>
<dbReference type="SUPFAM" id="SSF55781">
    <property type="entry name" value="GAF domain-like"/>
    <property type="match status" value="1"/>
</dbReference>
<keyword evidence="6 10" id="KW-0418">Kinase</keyword>
<dbReference type="Pfam" id="PF02518">
    <property type="entry name" value="HATPase_c"/>
    <property type="match status" value="1"/>
</dbReference>
<evidence type="ECO:0000256" key="4">
    <source>
        <dbReference type="ARBA" id="ARBA00022679"/>
    </source>
</evidence>
<dbReference type="InterPro" id="IPR011495">
    <property type="entry name" value="Sig_transdc_His_kin_sub2_dim/P"/>
</dbReference>
<feature type="domain" description="Histidine kinase" evidence="8">
    <location>
        <begin position="201"/>
        <end position="392"/>
    </location>
</feature>
<evidence type="ECO:0000256" key="5">
    <source>
        <dbReference type="ARBA" id="ARBA00022741"/>
    </source>
</evidence>
<keyword evidence="5" id="KW-0547">Nucleotide-binding</keyword>
<evidence type="ECO:0000256" key="1">
    <source>
        <dbReference type="ARBA" id="ARBA00000085"/>
    </source>
</evidence>
<name>A0A1G7P3G8_9SPHN</name>
<dbReference type="Pfam" id="PF13185">
    <property type="entry name" value="GAF_2"/>
    <property type="match status" value="1"/>
</dbReference>
<dbReference type="InterPro" id="IPR003018">
    <property type="entry name" value="GAF"/>
</dbReference>
<dbReference type="EC" id="2.7.13.3" evidence="2"/>
<keyword evidence="11" id="KW-1185">Reference proteome</keyword>
<dbReference type="SMART" id="SM00387">
    <property type="entry name" value="HATPase_c"/>
    <property type="match status" value="1"/>
</dbReference>
<dbReference type="Pfam" id="PF07568">
    <property type="entry name" value="HisKA_2"/>
    <property type="match status" value="1"/>
</dbReference>
<evidence type="ECO:0000256" key="3">
    <source>
        <dbReference type="ARBA" id="ARBA00022553"/>
    </source>
</evidence>
<keyword evidence="7" id="KW-0067">ATP-binding</keyword>
<dbReference type="InterPro" id="IPR003594">
    <property type="entry name" value="HATPase_dom"/>
</dbReference>
<dbReference type="InterPro" id="IPR029016">
    <property type="entry name" value="GAF-like_dom_sf"/>
</dbReference>
<dbReference type="PROSITE" id="PS50109">
    <property type="entry name" value="HIS_KIN"/>
    <property type="match status" value="1"/>
</dbReference>
<dbReference type="InterPro" id="IPR036890">
    <property type="entry name" value="HATPase_C_sf"/>
</dbReference>
<dbReference type="RefSeq" id="WP_149682875.1">
    <property type="nucleotide sequence ID" value="NZ_FNBI01000006.1"/>
</dbReference>
<dbReference type="GO" id="GO:0005524">
    <property type="term" value="F:ATP binding"/>
    <property type="evidence" value="ECO:0007669"/>
    <property type="project" value="UniProtKB-KW"/>
</dbReference>
<reference evidence="9 12" key="2">
    <citation type="submission" date="2019-12" db="EMBL/GenBank/DDBJ databases">
        <authorList>
            <person name="Zheng J."/>
        </authorList>
    </citation>
    <scope>NUCLEOTIDE SEQUENCE [LARGE SCALE GENOMIC DNA]</scope>
    <source>
        <strain evidence="9 12">DSM 27347</strain>
    </source>
</reference>
<evidence type="ECO:0000259" key="8">
    <source>
        <dbReference type="PROSITE" id="PS50109"/>
    </source>
</evidence>
<dbReference type="SUPFAM" id="SSF55874">
    <property type="entry name" value="ATPase domain of HSP90 chaperone/DNA topoisomerase II/histidine kinase"/>
    <property type="match status" value="1"/>
</dbReference>
<keyword evidence="3" id="KW-0597">Phosphoprotein</keyword>
<dbReference type="InterPro" id="IPR005467">
    <property type="entry name" value="His_kinase_dom"/>
</dbReference>
<proteinExistence type="predicted"/>
<evidence type="ECO:0000313" key="10">
    <source>
        <dbReference type="EMBL" id="SDF80856.1"/>
    </source>
</evidence>
<dbReference type="PANTHER" id="PTHR41523">
    <property type="entry name" value="TWO-COMPONENT SYSTEM SENSOR PROTEIN"/>
    <property type="match status" value="1"/>
</dbReference>
<accession>A0A1G7P3G8</accession>
<dbReference type="GO" id="GO:0004673">
    <property type="term" value="F:protein histidine kinase activity"/>
    <property type="evidence" value="ECO:0007669"/>
    <property type="project" value="UniProtKB-EC"/>
</dbReference>
<dbReference type="Proteomes" id="UP000436801">
    <property type="component" value="Unassembled WGS sequence"/>
</dbReference>
<dbReference type="Gene3D" id="3.30.450.40">
    <property type="match status" value="1"/>
</dbReference>
<gene>
    <name evidence="9" type="ORF">GQR91_13600</name>
    <name evidence="10" type="ORF">SAMN05216557_10649</name>
</gene>
<dbReference type="Gene3D" id="3.30.565.10">
    <property type="entry name" value="Histidine kinase-like ATPase, C-terminal domain"/>
    <property type="match status" value="1"/>
</dbReference>
<evidence type="ECO:0000256" key="6">
    <source>
        <dbReference type="ARBA" id="ARBA00022777"/>
    </source>
</evidence>
<evidence type="ECO:0000256" key="7">
    <source>
        <dbReference type="ARBA" id="ARBA00022840"/>
    </source>
</evidence>
<evidence type="ECO:0000313" key="12">
    <source>
        <dbReference type="Proteomes" id="UP000436801"/>
    </source>
</evidence>
<evidence type="ECO:0000313" key="11">
    <source>
        <dbReference type="Proteomes" id="UP000323502"/>
    </source>
</evidence>
<comment type="catalytic activity">
    <reaction evidence="1">
        <text>ATP + protein L-histidine = ADP + protein N-phospho-L-histidine.</text>
        <dbReference type="EC" id="2.7.13.3"/>
    </reaction>
</comment>
<dbReference type="AlphaFoldDB" id="A0A1G7P3G8"/>
<sequence length="402" mass="43885">MAVIEQSPGGDTATGTGELHYRLRQQSVLADFGIEALRARDLEPMLQRATELCAQGMRSKYCKFLEYRPDRETLLVRTGVGWAPGVVGSTEMRTDLGSPAGFALQTGQGVISNHLENEERFRTPEFMAAHNIRRAINVLVEASGRRFGVLEVDSPDEGNFEEADLAFMQGFANLIGVAIERQEAERRLAEAVEHQQLLTREASHRVKNSLSLVSAMLNLQMHEDEDPRVARLLGDAQARITAIAQAHDRLWRGEKVGIVALDDLACGILEQLSEQSPAHDISCDIEHLEISADTAIPIGLMLTELVTNAIKYAYGEDGGPIAVRLAARDARIVMTVTDEGAGLPDGFDVKAASRKSLGMRMIVSLARQLRGRVTIENCARGACATLDMPDPRCADQMTDPAA</sequence>
<dbReference type="SMART" id="SM00911">
    <property type="entry name" value="HWE_HK"/>
    <property type="match status" value="1"/>
</dbReference>
<organism evidence="10 11">
    <name type="scientific">Sphingomonas carotinifaciens</name>
    <dbReference type="NCBI Taxonomy" id="1166323"/>
    <lineage>
        <taxon>Bacteria</taxon>
        <taxon>Pseudomonadati</taxon>
        <taxon>Pseudomonadota</taxon>
        <taxon>Alphaproteobacteria</taxon>
        <taxon>Sphingomonadales</taxon>
        <taxon>Sphingomonadaceae</taxon>
        <taxon>Sphingomonas</taxon>
    </lineage>
</organism>
<dbReference type="Proteomes" id="UP000323502">
    <property type="component" value="Unassembled WGS sequence"/>
</dbReference>
<evidence type="ECO:0000256" key="2">
    <source>
        <dbReference type="ARBA" id="ARBA00012438"/>
    </source>
</evidence>
<dbReference type="InterPro" id="IPR011102">
    <property type="entry name" value="Sig_transdc_His_kinase_HWE"/>
</dbReference>
<dbReference type="EMBL" id="WSUT01000005">
    <property type="protein sequence ID" value="MWC44680.1"/>
    <property type="molecule type" value="Genomic_DNA"/>
</dbReference>
<dbReference type="PANTHER" id="PTHR41523:SF8">
    <property type="entry name" value="ETHYLENE RESPONSE SENSOR PROTEIN"/>
    <property type="match status" value="1"/>
</dbReference>
<dbReference type="SMART" id="SM00065">
    <property type="entry name" value="GAF"/>
    <property type="match status" value="1"/>
</dbReference>
<reference evidence="10 11" key="1">
    <citation type="submission" date="2016-10" db="EMBL/GenBank/DDBJ databases">
        <authorList>
            <person name="Varghese N."/>
            <person name="Submissions S."/>
        </authorList>
    </citation>
    <scope>NUCLEOTIDE SEQUENCE [LARGE SCALE GENOMIC DNA]</scope>
    <source>
        <strain evidence="10 11">S7-754</strain>
    </source>
</reference>
<evidence type="ECO:0000313" key="9">
    <source>
        <dbReference type="EMBL" id="MWC44680.1"/>
    </source>
</evidence>